<dbReference type="PROSITE" id="PS01242">
    <property type="entry name" value="ZF_FPG_1"/>
    <property type="match status" value="1"/>
</dbReference>
<keyword evidence="10" id="KW-0456">Lyase</keyword>
<evidence type="ECO:0000313" key="17">
    <source>
        <dbReference type="EMBL" id="MBI9115509.1"/>
    </source>
</evidence>
<dbReference type="SUPFAM" id="SSF46946">
    <property type="entry name" value="S13-like H2TH domain"/>
    <property type="match status" value="1"/>
</dbReference>
<evidence type="ECO:0000256" key="3">
    <source>
        <dbReference type="ARBA" id="ARBA00022723"/>
    </source>
</evidence>
<accession>A0A934IEK6</accession>
<dbReference type="RefSeq" id="WP_198734072.1">
    <property type="nucleotide sequence ID" value="NZ_JAEINH010000008.1"/>
</dbReference>
<dbReference type="GO" id="GO:0006284">
    <property type="term" value="P:base-excision repair"/>
    <property type="evidence" value="ECO:0007669"/>
    <property type="project" value="InterPro"/>
</dbReference>
<evidence type="ECO:0000256" key="11">
    <source>
        <dbReference type="ARBA" id="ARBA00023268"/>
    </source>
</evidence>
<dbReference type="PROSITE" id="PS51068">
    <property type="entry name" value="FPG_CAT"/>
    <property type="match status" value="1"/>
</dbReference>
<dbReference type="Gene3D" id="3.20.190.10">
    <property type="entry name" value="MutM-like, N-terminal"/>
    <property type="match status" value="1"/>
</dbReference>
<dbReference type="Pfam" id="PF01149">
    <property type="entry name" value="Fapy_DNA_glyco"/>
    <property type="match status" value="1"/>
</dbReference>
<dbReference type="InterPro" id="IPR000214">
    <property type="entry name" value="Znf_DNA_glyclase/AP_lyase"/>
</dbReference>
<feature type="domain" description="FPG-type" evidence="15">
    <location>
        <begin position="224"/>
        <end position="262"/>
    </location>
</feature>
<evidence type="ECO:0000256" key="6">
    <source>
        <dbReference type="ARBA" id="ARBA00022801"/>
    </source>
</evidence>
<proteinExistence type="inferred from homology"/>
<dbReference type="GO" id="GO:0140078">
    <property type="term" value="F:class I DNA-(apurinic or apyrimidinic site) endonuclease activity"/>
    <property type="evidence" value="ECO:0007669"/>
    <property type="project" value="UniProtKB-EC"/>
</dbReference>
<comment type="similarity">
    <text evidence="1">Belongs to the FPG family.</text>
</comment>
<dbReference type="Proteomes" id="UP000602087">
    <property type="component" value="Unassembled WGS sequence"/>
</dbReference>
<keyword evidence="18" id="KW-1185">Reference proteome</keyword>
<comment type="catalytic activity">
    <reaction evidence="13">
        <text>2'-deoxyribonucleotide-(2'-deoxyribose 5'-phosphate)-2'-deoxyribonucleotide-DNA = a 3'-end 2'-deoxyribonucleotide-(2,3-dehydro-2,3-deoxyribose 5'-phosphate)-DNA + a 5'-end 5'-phospho-2'-deoxyribonucleoside-DNA + H(+)</text>
        <dbReference type="Rhea" id="RHEA:66592"/>
        <dbReference type="Rhea" id="RHEA-COMP:13180"/>
        <dbReference type="Rhea" id="RHEA-COMP:16897"/>
        <dbReference type="Rhea" id="RHEA-COMP:17067"/>
        <dbReference type="ChEBI" id="CHEBI:15378"/>
        <dbReference type="ChEBI" id="CHEBI:136412"/>
        <dbReference type="ChEBI" id="CHEBI:157695"/>
        <dbReference type="ChEBI" id="CHEBI:167181"/>
        <dbReference type="EC" id="4.2.99.18"/>
    </reaction>
</comment>
<evidence type="ECO:0000313" key="18">
    <source>
        <dbReference type="Proteomes" id="UP000602087"/>
    </source>
</evidence>
<dbReference type="AlphaFoldDB" id="A0A934IEK6"/>
<gene>
    <name evidence="17" type="ORF">JAV76_10850</name>
</gene>
<evidence type="ECO:0000259" key="16">
    <source>
        <dbReference type="PROSITE" id="PS51068"/>
    </source>
</evidence>
<keyword evidence="11" id="KW-0511">Multifunctional enzyme</keyword>
<dbReference type="InterPro" id="IPR044090">
    <property type="entry name" value="Nei2_N"/>
</dbReference>
<dbReference type="EC" id="4.2.99.18" evidence="2"/>
<dbReference type="EMBL" id="JAEINH010000008">
    <property type="protein sequence ID" value="MBI9115509.1"/>
    <property type="molecule type" value="Genomic_DNA"/>
</dbReference>
<dbReference type="GO" id="GO:0003684">
    <property type="term" value="F:damaged DNA binding"/>
    <property type="evidence" value="ECO:0007669"/>
    <property type="project" value="InterPro"/>
</dbReference>
<evidence type="ECO:0000256" key="9">
    <source>
        <dbReference type="ARBA" id="ARBA00023204"/>
    </source>
</evidence>
<dbReference type="SMART" id="SM01232">
    <property type="entry name" value="H2TH"/>
    <property type="match status" value="1"/>
</dbReference>
<comment type="caution">
    <text evidence="17">The sequence shown here is derived from an EMBL/GenBank/DDBJ whole genome shotgun (WGS) entry which is preliminary data.</text>
</comment>
<evidence type="ECO:0000256" key="13">
    <source>
        <dbReference type="ARBA" id="ARBA00044632"/>
    </source>
</evidence>
<evidence type="ECO:0000256" key="1">
    <source>
        <dbReference type="ARBA" id="ARBA00009409"/>
    </source>
</evidence>
<evidence type="ECO:0000256" key="2">
    <source>
        <dbReference type="ARBA" id="ARBA00012720"/>
    </source>
</evidence>
<feature type="domain" description="Formamidopyrimidine-DNA glycosylase catalytic" evidence="16">
    <location>
        <begin position="2"/>
        <end position="94"/>
    </location>
</feature>
<sequence>MPEGDTVLLTARRLDAALSGRALERAELRWPRVPVDDLTGTQVLRTWAYGKHILTELADGRTLRTHLRMDGSWRVARTGTAGARAAGSRVRAVLANTTWTCVGDQLGMLDLVRTRDLHTLLGHLGPDILADSFLPDPGAEDAGAGLAEAVRRASSDPGRPIGDVLLDQQVVAGIGTLFAAEGLFELQVWPWDPVDSCDLASLLTAIRRNLVRGVVRPVDGRRVHVHARRGRPCVRCGTPLERGTSGIPPRDRPMFYCPRCQVPSSGAERQDATNPAP</sequence>
<dbReference type="InterPro" id="IPR012319">
    <property type="entry name" value="FPG_cat"/>
</dbReference>
<dbReference type="SMART" id="SM00898">
    <property type="entry name" value="Fapy_DNA_glyco"/>
    <property type="match status" value="1"/>
</dbReference>
<dbReference type="InterPro" id="IPR010979">
    <property type="entry name" value="Ribosomal_uS13-like_H2TH"/>
</dbReference>
<dbReference type="InterPro" id="IPR035937">
    <property type="entry name" value="FPG_N"/>
</dbReference>
<keyword evidence="4" id="KW-0227">DNA damage</keyword>
<dbReference type="InterPro" id="IPR015886">
    <property type="entry name" value="H2TH_FPG"/>
</dbReference>
<keyword evidence="9" id="KW-0234">DNA repair</keyword>
<evidence type="ECO:0000256" key="12">
    <source>
        <dbReference type="ARBA" id="ARBA00023295"/>
    </source>
</evidence>
<name>A0A934IEK6_9MICO</name>
<keyword evidence="12" id="KW-0326">Glycosidase</keyword>
<evidence type="ECO:0000259" key="15">
    <source>
        <dbReference type="PROSITE" id="PS51066"/>
    </source>
</evidence>
<evidence type="ECO:0000256" key="4">
    <source>
        <dbReference type="ARBA" id="ARBA00022763"/>
    </source>
</evidence>
<organism evidence="17 18">
    <name type="scientific">Sanguibacter suaedae</name>
    <dbReference type="NCBI Taxonomy" id="2795737"/>
    <lineage>
        <taxon>Bacteria</taxon>
        <taxon>Bacillati</taxon>
        <taxon>Actinomycetota</taxon>
        <taxon>Actinomycetes</taxon>
        <taxon>Micrococcales</taxon>
        <taxon>Sanguibacteraceae</taxon>
        <taxon>Sanguibacter</taxon>
    </lineage>
</organism>
<dbReference type="InterPro" id="IPR015887">
    <property type="entry name" value="DNA_glyclase_Znf_dom_DNA_BS"/>
</dbReference>
<keyword evidence="3" id="KW-0479">Metal-binding</keyword>
<dbReference type="PANTHER" id="PTHR42697:SF1">
    <property type="entry name" value="ENDONUCLEASE 8"/>
    <property type="match status" value="1"/>
</dbReference>
<dbReference type="SUPFAM" id="SSF57716">
    <property type="entry name" value="Glucocorticoid receptor-like (DNA-binding domain)"/>
    <property type="match status" value="1"/>
</dbReference>
<protein>
    <recommendedName>
        <fullName evidence="2">DNA-(apurinic or apyrimidinic site) lyase</fullName>
        <ecNumber evidence="2">4.2.99.18</ecNumber>
    </recommendedName>
</protein>
<evidence type="ECO:0000256" key="14">
    <source>
        <dbReference type="PROSITE-ProRule" id="PRU00391"/>
    </source>
</evidence>
<dbReference type="GO" id="GO:0008270">
    <property type="term" value="F:zinc ion binding"/>
    <property type="evidence" value="ECO:0007669"/>
    <property type="project" value="UniProtKB-KW"/>
</dbReference>
<dbReference type="Gene3D" id="1.10.8.50">
    <property type="match status" value="1"/>
</dbReference>
<dbReference type="GO" id="GO:0000703">
    <property type="term" value="F:oxidized pyrimidine nucleobase lesion DNA N-glycosylase activity"/>
    <property type="evidence" value="ECO:0007669"/>
    <property type="project" value="TreeGrafter"/>
</dbReference>
<evidence type="ECO:0000256" key="8">
    <source>
        <dbReference type="ARBA" id="ARBA00023125"/>
    </source>
</evidence>
<dbReference type="PROSITE" id="PS51066">
    <property type="entry name" value="ZF_FPG_2"/>
    <property type="match status" value="1"/>
</dbReference>
<reference evidence="17" key="1">
    <citation type="submission" date="2020-12" db="EMBL/GenBank/DDBJ databases">
        <title>Sanguibacter suaedae sp. nov., isolated from Suaeda aralocaspica.</title>
        <authorList>
            <person name="Ma Q."/>
        </authorList>
    </citation>
    <scope>NUCLEOTIDE SEQUENCE</scope>
    <source>
        <strain evidence="17">YZGR15</strain>
    </source>
</reference>
<keyword evidence="7" id="KW-0862">Zinc</keyword>
<evidence type="ECO:0000256" key="10">
    <source>
        <dbReference type="ARBA" id="ARBA00023239"/>
    </source>
</evidence>
<keyword evidence="5 14" id="KW-0863">Zinc-finger</keyword>
<dbReference type="CDD" id="cd08971">
    <property type="entry name" value="AcNei2_N"/>
    <property type="match status" value="1"/>
</dbReference>
<keyword evidence="8" id="KW-0238">DNA-binding</keyword>
<dbReference type="SUPFAM" id="SSF81624">
    <property type="entry name" value="N-terminal domain of MutM-like DNA repair proteins"/>
    <property type="match status" value="1"/>
</dbReference>
<evidence type="ECO:0000256" key="7">
    <source>
        <dbReference type="ARBA" id="ARBA00022833"/>
    </source>
</evidence>
<dbReference type="PANTHER" id="PTHR42697">
    <property type="entry name" value="ENDONUCLEASE 8"/>
    <property type="match status" value="1"/>
</dbReference>
<evidence type="ECO:0000256" key="5">
    <source>
        <dbReference type="ARBA" id="ARBA00022771"/>
    </source>
</evidence>
<keyword evidence="6" id="KW-0378">Hydrolase</keyword>